<name>A0AAW1DLJ0_9HEMI</name>
<organism evidence="2 3">
    <name type="scientific">Rhynocoris fuscipes</name>
    <dbReference type="NCBI Taxonomy" id="488301"/>
    <lineage>
        <taxon>Eukaryota</taxon>
        <taxon>Metazoa</taxon>
        <taxon>Ecdysozoa</taxon>
        <taxon>Arthropoda</taxon>
        <taxon>Hexapoda</taxon>
        <taxon>Insecta</taxon>
        <taxon>Pterygota</taxon>
        <taxon>Neoptera</taxon>
        <taxon>Paraneoptera</taxon>
        <taxon>Hemiptera</taxon>
        <taxon>Heteroptera</taxon>
        <taxon>Panheteroptera</taxon>
        <taxon>Cimicomorpha</taxon>
        <taxon>Reduviidae</taxon>
        <taxon>Harpactorinae</taxon>
        <taxon>Harpactorini</taxon>
        <taxon>Rhynocoris</taxon>
    </lineage>
</organism>
<reference evidence="2 3" key="1">
    <citation type="submission" date="2022-12" db="EMBL/GenBank/DDBJ databases">
        <title>Chromosome-level genome assembly of true bugs.</title>
        <authorList>
            <person name="Ma L."/>
            <person name="Li H."/>
        </authorList>
    </citation>
    <scope>NUCLEOTIDE SEQUENCE [LARGE SCALE GENOMIC DNA]</scope>
    <source>
        <strain evidence="2">Lab_2022b</strain>
    </source>
</reference>
<gene>
    <name evidence="2" type="ORF">O3M35_004893</name>
</gene>
<evidence type="ECO:0000313" key="3">
    <source>
        <dbReference type="Proteomes" id="UP001461498"/>
    </source>
</evidence>
<proteinExistence type="predicted"/>
<dbReference type="AlphaFoldDB" id="A0AAW1DLJ0"/>
<comment type="caution">
    <text evidence="2">The sequence shown here is derived from an EMBL/GenBank/DDBJ whole genome shotgun (WGS) entry which is preliminary data.</text>
</comment>
<sequence length="221" mass="24400">MDRDSTDIECLDTDADYNILHINSSDCDVDNFKMVKNKVKRSINSPKKSVASKQKRTDNIANTRQRSASASSWISVNSDKNSQLSSSQNSNIQTNTTFDKNKQANTSTSQIFSPSNSPKDASNFFTKNPFTPLAVPDEEVMNTTITPPKHKPPPIYINNVAQSAYTPKANQQLMLLSPERLGVSKCKLTCHSAGIEPVIALVNARVIVHDQKTTTVTTQRV</sequence>
<feature type="region of interest" description="Disordered" evidence="1">
    <location>
        <begin position="39"/>
        <end position="125"/>
    </location>
</feature>
<accession>A0AAW1DLJ0</accession>
<feature type="compositionally biased region" description="Low complexity" evidence="1">
    <location>
        <begin position="67"/>
        <end position="97"/>
    </location>
</feature>
<feature type="compositionally biased region" description="Polar residues" evidence="1">
    <location>
        <begin position="103"/>
        <end position="125"/>
    </location>
</feature>
<dbReference type="EMBL" id="JAPXFL010000002">
    <property type="protein sequence ID" value="KAK9510018.1"/>
    <property type="molecule type" value="Genomic_DNA"/>
</dbReference>
<evidence type="ECO:0000313" key="2">
    <source>
        <dbReference type="EMBL" id="KAK9510018.1"/>
    </source>
</evidence>
<keyword evidence="3" id="KW-1185">Reference proteome</keyword>
<protein>
    <submittedName>
        <fullName evidence="2">Uncharacterized protein</fullName>
    </submittedName>
</protein>
<evidence type="ECO:0000256" key="1">
    <source>
        <dbReference type="SAM" id="MobiDB-lite"/>
    </source>
</evidence>
<dbReference type="Proteomes" id="UP001461498">
    <property type="component" value="Unassembled WGS sequence"/>
</dbReference>